<proteinExistence type="predicted"/>
<dbReference type="SUPFAM" id="SSF57667">
    <property type="entry name" value="beta-beta-alpha zinc fingers"/>
    <property type="match status" value="1"/>
</dbReference>
<keyword evidence="3" id="KW-0677">Repeat</keyword>
<keyword evidence="4 7" id="KW-0863">Zinc-finger</keyword>
<gene>
    <name evidence="10" type="ORF">BJ878DRAFT_410869</name>
</gene>
<keyword evidence="2" id="KW-0479">Metal-binding</keyword>
<organism evidence="10 11">
    <name type="scientific">Calycina marina</name>
    <dbReference type="NCBI Taxonomy" id="1763456"/>
    <lineage>
        <taxon>Eukaryota</taxon>
        <taxon>Fungi</taxon>
        <taxon>Dikarya</taxon>
        <taxon>Ascomycota</taxon>
        <taxon>Pezizomycotina</taxon>
        <taxon>Leotiomycetes</taxon>
        <taxon>Helotiales</taxon>
        <taxon>Pezizellaceae</taxon>
        <taxon>Calycina</taxon>
    </lineage>
</organism>
<dbReference type="GO" id="GO:0000978">
    <property type="term" value="F:RNA polymerase II cis-regulatory region sequence-specific DNA binding"/>
    <property type="evidence" value="ECO:0007669"/>
    <property type="project" value="InterPro"/>
</dbReference>
<dbReference type="CDD" id="cd12148">
    <property type="entry name" value="fungal_TF_MHR"/>
    <property type="match status" value="1"/>
</dbReference>
<feature type="region of interest" description="Disordered" evidence="8">
    <location>
        <begin position="1"/>
        <end position="135"/>
    </location>
</feature>
<feature type="compositionally biased region" description="Low complexity" evidence="8">
    <location>
        <begin position="309"/>
        <end position="322"/>
    </location>
</feature>
<evidence type="ECO:0000256" key="5">
    <source>
        <dbReference type="ARBA" id="ARBA00022833"/>
    </source>
</evidence>
<feature type="compositionally biased region" description="Polar residues" evidence="8">
    <location>
        <begin position="427"/>
        <end position="445"/>
    </location>
</feature>
<evidence type="ECO:0000256" key="3">
    <source>
        <dbReference type="ARBA" id="ARBA00022737"/>
    </source>
</evidence>
<dbReference type="PANTHER" id="PTHR40626">
    <property type="entry name" value="MIP31509P"/>
    <property type="match status" value="1"/>
</dbReference>
<protein>
    <submittedName>
        <fullName evidence="10">Fungal-specific transcription factor domain-containing protein</fullName>
    </submittedName>
</protein>
<evidence type="ECO:0000256" key="8">
    <source>
        <dbReference type="SAM" id="MobiDB-lite"/>
    </source>
</evidence>
<feature type="compositionally biased region" description="Basic and acidic residues" evidence="8">
    <location>
        <begin position="367"/>
        <end position="376"/>
    </location>
</feature>
<name>A0A9P7ZCD2_9HELO</name>
<accession>A0A9P7ZCD2</accession>
<keyword evidence="6" id="KW-0539">Nucleus</keyword>
<feature type="compositionally biased region" description="Low complexity" evidence="8">
    <location>
        <begin position="34"/>
        <end position="46"/>
    </location>
</feature>
<dbReference type="InterPro" id="IPR007219">
    <property type="entry name" value="XnlR_reg_dom"/>
</dbReference>
<keyword evidence="11" id="KW-1185">Reference proteome</keyword>
<dbReference type="PROSITE" id="PS50157">
    <property type="entry name" value="ZINC_FINGER_C2H2_2"/>
    <property type="match status" value="1"/>
</dbReference>
<feature type="compositionally biased region" description="Low complexity" evidence="8">
    <location>
        <begin position="84"/>
        <end position="93"/>
    </location>
</feature>
<evidence type="ECO:0000256" key="1">
    <source>
        <dbReference type="ARBA" id="ARBA00004123"/>
    </source>
</evidence>
<comment type="subcellular location">
    <subcellularLocation>
        <location evidence="1">Nucleus</location>
    </subcellularLocation>
</comment>
<evidence type="ECO:0000256" key="7">
    <source>
        <dbReference type="PROSITE-ProRule" id="PRU00042"/>
    </source>
</evidence>
<feature type="domain" description="C2H2-type" evidence="9">
    <location>
        <begin position="230"/>
        <end position="257"/>
    </location>
</feature>
<evidence type="ECO:0000313" key="11">
    <source>
        <dbReference type="Proteomes" id="UP000887226"/>
    </source>
</evidence>
<dbReference type="PROSITE" id="PS00028">
    <property type="entry name" value="ZINC_FINGER_C2H2_1"/>
    <property type="match status" value="1"/>
</dbReference>
<dbReference type="GO" id="GO:0006351">
    <property type="term" value="P:DNA-templated transcription"/>
    <property type="evidence" value="ECO:0007669"/>
    <property type="project" value="InterPro"/>
</dbReference>
<evidence type="ECO:0000256" key="6">
    <source>
        <dbReference type="ARBA" id="ARBA00023242"/>
    </source>
</evidence>
<dbReference type="Pfam" id="PF04082">
    <property type="entry name" value="Fungal_trans"/>
    <property type="match status" value="1"/>
</dbReference>
<sequence>MENSPYHPTGLSGQQQQGQQQAQQYGQNPSGVSPQQLQQQQGHTLPPLQPNQQHMAGGMYPVSAPHTPRTPATPGTPNAGNFSQQQQQQQQQQNMSNQNRNYPQQMVPMNNNYPTQYRNPGSMLPHSGASMSQPQAIAPAPAQNRNMPHPLRPMPPNGLHHQMGMQSPYGQGNFMPGGMLDPNEPPTHVVGSQGRRGILPSAPGRPPVTITGPGSTKNAMIPPKDADGKFPCPHCTKTYLHAKHLKRHLLRHTGDRPYMCILCRDTFSRSDILKRHFQKCSIRRGNPTGASHLSHAQNHLKKSHPGPKNQMGDQNDMMGNGMHNPNMTDPALQQHHFGIIPGGEVPDAASHMTNQQVQSQMQQQSDQLRKLNEDRQGVSNRASFDQGYNPGMGNPMPTSGMHFSAPQGQNGHSYNQSNFDFAGNGPNMHSQPSSSYQQSANSRPSYINPLNPYQHNSPNFTNPYSNAPVVKTEPGTYQMKGEPGASHGLMNSIYPTAGQDLNRGNDFPNWNFQNDPLQKTTSNRLILLCSPPSSPLNERTIQLRQHLTVDNINHFLDCFSSFQGHFPIIHMPSFRIDEASDGMLLGIVCIGAVYSDRITSDQVRVMMEAAKTAIEGSSELYNKISRQQTHGSAYVNENFAPCGSELEQITAIFLIHLLFTWHGTPVQREEARGQFPLLAAIAKNLGLTQPCQSAPFSALHQPHANASTCTVDSFDWNAWIQQEKRSRLMYMIFLTDAARVLYFNMDPTFDVLEIQLPLPADDACWDAATSNTCAQALGLMGQHDAQDINPEGSRRAKQPEMHTAMITILHKEWSFRPNTTNLFSKFVLIHALHVQLWKAQRNVAKDMGQSLGAPLGQTDWAMKIIDVAGSGTSTPAETANQLIATSGAFEKWKKVWDSDISQQYPPSELNRQSNRRFGFCRDAVHFYWLAKCFIGSNRALDLHTAPDQRFSHVMSLLQYVKTWVVSDSAERDEEMGSVADIDPTYAVTDLTLDMAQLFKPINRLINSPVAGVHIGPMN</sequence>
<evidence type="ECO:0000256" key="2">
    <source>
        <dbReference type="ARBA" id="ARBA00022723"/>
    </source>
</evidence>
<dbReference type="EMBL" id="MU253737">
    <property type="protein sequence ID" value="KAG9249311.1"/>
    <property type="molecule type" value="Genomic_DNA"/>
</dbReference>
<feature type="compositionally biased region" description="Polar residues" evidence="8">
    <location>
        <begin position="73"/>
        <end position="83"/>
    </location>
</feature>
<feature type="region of interest" description="Disordered" evidence="8">
    <location>
        <begin position="284"/>
        <end position="445"/>
    </location>
</feature>
<dbReference type="OrthoDB" id="9439903at2759"/>
<feature type="compositionally biased region" description="Polar residues" evidence="8">
    <location>
        <begin position="94"/>
        <end position="119"/>
    </location>
</feature>
<dbReference type="Gene3D" id="3.30.160.60">
    <property type="entry name" value="Classic Zinc Finger"/>
    <property type="match status" value="2"/>
</dbReference>
<feature type="compositionally biased region" description="Polar residues" evidence="8">
    <location>
        <begin position="406"/>
        <end position="419"/>
    </location>
</feature>
<comment type="caution">
    <text evidence="10">The sequence shown here is derived from an EMBL/GenBank/DDBJ whole genome shotgun (WGS) entry which is preliminary data.</text>
</comment>
<reference evidence="10" key="1">
    <citation type="journal article" date="2021" name="IMA Fungus">
        <title>Genomic characterization of three marine fungi, including Emericellopsis atlantica sp. nov. with signatures of a generalist lifestyle and marine biomass degradation.</title>
        <authorList>
            <person name="Hagestad O.C."/>
            <person name="Hou L."/>
            <person name="Andersen J.H."/>
            <person name="Hansen E.H."/>
            <person name="Altermark B."/>
            <person name="Li C."/>
            <person name="Kuhnert E."/>
            <person name="Cox R.J."/>
            <person name="Crous P.W."/>
            <person name="Spatafora J.W."/>
            <person name="Lail K."/>
            <person name="Amirebrahimi M."/>
            <person name="Lipzen A."/>
            <person name="Pangilinan J."/>
            <person name="Andreopoulos W."/>
            <person name="Hayes R.D."/>
            <person name="Ng V."/>
            <person name="Grigoriev I.V."/>
            <person name="Jackson S.A."/>
            <person name="Sutton T.D.S."/>
            <person name="Dobson A.D.W."/>
            <person name="Rama T."/>
        </authorList>
    </citation>
    <scope>NUCLEOTIDE SEQUENCE</scope>
    <source>
        <strain evidence="10">TRa3180A</strain>
    </source>
</reference>
<dbReference type="GO" id="GO:0000981">
    <property type="term" value="F:DNA-binding transcription factor activity, RNA polymerase II-specific"/>
    <property type="evidence" value="ECO:0007669"/>
    <property type="project" value="InterPro"/>
</dbReference>
<feature type="region of interest" description="Disordered" evidence="8">
    <location>
        <begin position="188"/>
        <end position="218"/>
    </location>
</feature>
<evidence type="ECO:0000313" key="10">
    <source>
        <dbReference type="EMBL" id="KAG9249311.1"/>
    </source>
</evidence>
<keyword evidence="5" id="KW-0862">Zinc</keyword>
<feature type="compositionally biased region" description="Polar residues" evidence="8">
    <location>
        <begin position="288"/>
        <end position="297"/>
    </location>
</feature>
<dbReference type="InterPro" id="IPR013087">
    <property type="entry name" value="Znf_C2H2_type"/>
</dbReference>
<dbReference type="PANTHER" id="PTHR40626:SF12">
    <property type="entry name" value="RFEC"/>
    <property type="match status" value="1"/>
</dbReference>
<dbReference type="InterPro" id="IPR036236">
    <property type="entry name" value="Znf_C2H2_sf"/>
</dbReference>
<feature type="compositionally biased region" description="Low complexity" evidence="8">
    <location>
        <begin position="355"/>
        <end position="366"/>
    </location>
</feature>
<feature type="compositionally biased region" description="Low complexity" evidence="8">
    <location>
        <begin position="13"/>
        <end position="27"/>
    </location>
</feature>
<dbReference type="GO" id="GO:0005634">
    <property type="term" value="C:nucleus"/>
    <property type="evidence" value="ECO:0007669"/>
    <property type="project" value="UniProtKB-SubCell"/>
</dbReference>
<dbReference type="Proteomes" id="UP000887226">
    <property type="component" value="Unassembled WGS sequence"/>
</dbReference>
<dbReference type="GO" id="GO:0008270">
    <property type="term" value="F:zinc ion binding"/>
    <property type="evidence" value="ECO:0007669"/>
    <property type="project" value="UniProtKB-KW"/>
</dbReference>
<dbReference type="SMART" id="SM00355">
    <property type="entry name" value="ZnF_C2H2"/>
    <property type="match status" value="2"/>
</dbReference>
<evidence type="ECO:0000259" key="9">
    <source>
        <dbReference type="PROSITE" id="PS50157"/>
    </source>
</evidence>
<evidence type="ECO:0000256" key="4">
    <source>
        <dbReference type="ARBA" id="ARBA00022771"/>
    </source>
</evidence>
<dbReference type="AlphaFoldDB" id="A0A9P7ZCD2"/>
<dbReference type="GO" id="GO:0000785">
    <property type="term" value="C:chromatin"/>
    <property type="evidence" value="ECO:0007669"/>
    <property type="project" value="TreeGrafter"/>
</dbReference>
<dbReference type="InterPro" id="IPR051059">
    <property type="entry name" value="VerF-like"/>
</dbReference>